<sequence length="134" mass="15469">MNKQIRGDRVRRRPKRRGIFCLNHPETYLESRSRKLRLFAIEEGQLSAKSRRKGSIQKVLASNGAQVLPGEWLEQFWCPQCQVTAWYHVTQKEQNFAVSPALSSFWKQVSGVSWPGQNPTVSQYSQNQAHGNRL</sequence>
<gene>
    <name evidence="1" type="ORF">G7B40_030940</name>
</gene>
<accession>A0AAP5M8A5</accession>
<proteinExistence type="predicted"/>
<dbReference type="EMBL" id="JAALHA020000021">
    <property type="protein sequence ID" value="MDR9898941.1"/>
    <property type="molecule type" value="Genomic_DNA"/>
</dbReference>
<organism evidence="1 2">
    <name type="scientific">Aetokthonos hydrillicola Thurmond2011</name>
    <dbReference type="NCBI Taxonomy" id="2712845"/>
    <lineage>
        <taxon>Bacteria</taxon>
        <taxon>Bacillati</taxon>
        <taxon>Cyanobacteriota</taxon>
        <taxon>Cyanophyceae</taxon>
        <taxon>Nostocales</taxon>
        <taxon>Hapalosiphonaceae</taxon>
        <taxon>Aetokthonos</taxon>
    </lineage>
</organism>
<keyword evidence="2" id="KW-1185">Reference proteome</keyword>
<evidence type="ECO:0000313" key="1">
    <source>
        <dbReference type="EMBL" id="MDR9898941.1"/>
    </source>
</evidence>
<evidence type="ECO:0000313" key="2">
    <source>
        <dbReference type="Proteomes" id="UP000667802"/>
    </source>
</evidence>
<comment type="caution">
    <text evidence="1">The sequence shown here is derived from an EMBL/GenBank/DDBJ whole genome shotgun (WGS) entry which is preliminary data.</text>
</comment>
<name>A0AAP5M8A5_9CYAN</name>
<dbReference type="AlphaFoldDB" id="A0AAP5M8A5"/>
<dbReference type="RefSeq" id="WP_310834250.1">
    <property type="nucleotide sequence ID" value="NZ_JAALHA020000021.1"/>
</dbReference>
<reference evidence="2" key="1">
    <citation type="journal article" date="2021" name="Science">
        <title>Hunting the eagle killer: A cyanobacterial neurotoxin causes vacuolar myelinopathy.</title>
        <authorList>
            <person name="Breinlinger S."/>
            <person name="Phillips T.J."/>
            <person name="Haram B.N."/>
            <person name="Mares J."/>
            <person name="Martinez Yerena J.A."/>
            <person name="Hrouzek P."/>
            <person name="Sobotka R."/>
            <person name="Henderson W.M."/>
            <person name="Schmieder P."/>
            <person name="Williams S.M."/>
            <person name="Lauderdale J.D."/>
            <person name="Wilde H.D."/>
            <person name="Gerrin W."/>
            <person name="Kust A."/>
            <person name="Washington J.W."/>
            <person name="Wagner C."/>
            <person name="Geier B."/>
            <person name="Liebeke M."/>
            <person name="Enke H."/>
            <person name="Niedermeyer T.H.J."/>
            <person name="Wilde S.B."/>
        </authorList>
    </citation>
    <scope>NUCLEOTIDE SEQUENCE [LARGE SCALE GENOMIC DNA]</scope>
    <source>
        <strain evidence="2">Thurmond2011</strain>
    </source>
</reference>
<protein>
    <submittedName>
        <fullName evidence="1">Uncharacterized protein</fullName>
    </submittedName>
</protein>
<dbReference type="Proteomes" id="UP000667802">
    <property type="component" value="Unassembled WGS sequence"/>
</dbReference>